<gene>
    <name evidence="2" type="ORF">AWN90_23655</name>
</gene>
<reference evidence="2 3" key="1">
    <citation type="submission" date="2016-04" db="EMBL/GenBank/DDBJ databases">
        <authorList>
            <person name="Evans L.H."/>
            <person name="Alamgir A."/>
            <person name="Owens N."/>
            <person name="Weber N.D."/>
            <person name="Virtaneva K."/>
            <person name="Barbian K."/>
            <person name="Babar A."/>
            <person name="Rosenke K."/>
        </authorList>
    </citation>
    <scope>NUCLEOTIDE SEQUENCE [LARGE SCALE GENOMIC DNA]</scope>
    <source>
        <strain evidence="2 3">IFM 0406</strain>
    </source>
</reference>
<organism evidence="2 3">
    <name type="scientific">Nocardia terpenica</name>
    <dbReference type="NCBI Taxonomy" id="455432"/>
    <lineage>
        <taxon>Bacteria</taxon>
        <taxon>Bacillati</taxon>
        <taxon>Actinomycetota</taxon>
        <taxon>Actinomycetes</taxon>
        <taxon>Mycobacteriales</taxon>
        <taxon>Nocardiaceae</taxon>
        <taxon>Nocardia</taxon>
    </lineage>
</organism>
<dbReference type="Proteomes" id="UP000076512">
    <property type="component" value="Unassembled WGS sequence"/>
</dbReference>
<dbReference type="AlphaFoldDB" id="A0A161WDH5"/>
<evidence type="ECO:0008006" key="4">
    <source>
        <dbReference type="Google" id="ProtNLM"/>
    </source>
</evidence>
<evidence type="ECO:0000313" key="2">
    <source>
        <dbReference type="EMBL" id="KZM74999.1"/>
    </source>
</evidence>
<protein>
    <recommendedName>
        <fullName evidence="4">Secreted protein</fullName>
    </recommendedName>
</protein>
<evidence type="ECO:0000313" key="3">
    <source>
        <dbReference type="Proteomes" id="UP000076512"/>
    </source>
</evidence>
<comment type="caution">
    <text evidence="2">The sequence shown here is derived from an EMBL/GenBank/DDBJ whole genome shotgun (WGS) entry which is preliminary data.</text>
</comment>
<feature type="chain" id="PRO_5007829283" description="Secreted protein" evidence="1">
    <location>
        <begin position="46"/>
        <end position="144"/>
    </location>
</feature>
<feature type="signal peptide" evidence="1">
    <location>
        <begin position="1"/>
        <end position="45"/>
    </location>
</feature>
<evidence type="ECO:0000256" key="1">
    <source>
        <dbReference type="SAM" id="SignalP"/>
    </source>
</evidence>
<dbReference type="EMBL" id="LWGR01000004">
    <property type="protein sequence ID" value="KZM74999.1"/>
    <property type="molecule type" value="Genomic_DNA"/>
</dbReference>
<accession>A0A161WDH5</accession>
<keyword evidence="1" id="KW-0732">Signal</keyword>
<keyword evidence="3" id="KW-1185">Reference proteome</keyword>
<proteinExistence type="predicted"/>
<sequence>MTDVSRLKAEWMKRIAVRTRRTLRMAATAAGTVALFVAIAPPAAANWGGCSGQVCLEVEGSGLYVARLTVTPAPGAKFYGRMHLYGPGIKGDSALMNWHKGSRYSVGVGHGVNNHTKFCAEGGEHDASGTVKRGVGRACVDVHQ</sequence>
<dbReference type="STRING" id="455432.AWN90_23655"/>
<name>A0A161WDH5_9NOCA</name>